<dbReference type="GO" id="GO:0005513">
    <property type="term" value="P:detection of calcium ion"/>
    <property type="evidence" value="ECO:0007669"/>
    <property type="project" value="TreeGrafter"/>
</dbReference>
<proteinExistence type="predicted"/>
<keyword evidence="5" id="KW-0406">Ion transport</keyword>
<dbReference type="Pfam" id="PF03185">
    <property type="entry name" value="CaKB"/>
    <property type="match status" value="1"/>
</dbReference>
<evidence type="ECO:0000256" key="2">
    <source>
        <dbReference type="ARBA" id="ARBA00022448"/>
    </source>
</evidence>
<protein>
    <submittedName>
        <fullName evidence="11">Uncharacterized protein</fullName>
    </submittedName>
</protein>
<feature type="compositionally biased region" description="Basic and acidic residues" evidence="9">
    <location>
        <begin position="25"/>
        <end position="35"/>
    </location>
</feature>
<accession>A0AAE0V9B1</accession>
<feature type="transmembrane region" description="Helical" evidence="10">
    <location>
        <begin position="48"/>
        <end position="71"/>
    </location>
</feature>
<evidence type="ECO:0000256" key="1">
    <source>
        <dbReference type="ARBA" id="ARBA00004141"/>
    </source>
</evidence>
<evidence type="ECO:0000313" key="11">
    <source>
        <dbReference type="EMBL" id="KAK3546229.1"/>
    </source>
</evidence>
<evidence type="ECO:0000256" key="10">
    <source>
        <dbReference type="SAM" id="Phobius"/>
    </source>
</evidence>
<dbReference type="PANTHER" id="PTHR10258">
    <property type="entry name" value="CALCIUM-ACTIVATED POTASSIUM CHANNEL SUBUNIT BETA"/>
    <property type="match status" value="1"/>
</dbReference>
<dbReference type="Proteomes" id="UP001274896">
    <property type="component" value="Unassembled WGS sequence"/>
</dbReference>
<reference evidence="11" key="1">
    <citation type="submission" date="2023-06" db="EMBL/GenBank/DDBJ databases">
        <title>Male Hemibagrus guttatus genome.</title>
        <authorList>
            <person name="Bian C."/>
        </authorList>
    </citation>
    <scope>NUCLEOTIDE SEQUENCE</scope>
    <source>
        <strain evidence="11">Male_cb2023</strain>
        <tissue evidence="11">Muscle</tissue>
    </source>
</reference>
<dbReference type="GO" id="GO:0015269">
    <property type="term" value="F:calcium-activated potassium channel activity"/>
    <property type="evidence" value="ECO:0007669"/>
    <property type="project" value="InterPro"/>
</dbReference>
<keyword evidence="4 10" id="KW-1133">Transmembrane helix</keyword>
<evidence type="ECO:0000256" key="6">
    <source>
        <dbReference type="ARBA" id="ARBA00023136"/>
    </source>
</evidence>
<dbReference type="PANTHER" id="PTHR10258:SF4">
    <property type="entry name" value="CALCIUM-ACTIVATED POTASSIUM CHANNEL SUBUNIT BETA-3"/>
    <property type="match status" value="1"/>
</dbReference>
<evidence type="ECO:0000256" key="8">
    <source>
        <dbReference type="ARBA" id="ARBA00023303"/>
    </source>
</evidence>
<dbReference type="InterPro" id="IPR003930">
    <property type="entry name" value="K_chnl_Ca-activ_BK_bsu"/>
</dbReference>
<name>A0AAE0V9B1_9TELE</name>
<evidence type="ECO:0000256" key="5">
    <source>
        <dbReference type="ARBA" id="ARBA00023065"/>
    </source>
</evidence>
<keyword evidence="7" id="KW-0325">Glycoprotein</keyword>
<sequence length="285" mass="31986">MICVCREILLYPTTVPESQSRRRRGGGDGDGEKAKPQVPVSSVGEERALLLGFVMMGFSILMYFAVGIVVIKPCIHSDWGDPSNCSLIQAAFLNDSDERAGGYPCLHVLVNATAISPEKALHLRYDEAAVNLSPECFYTPKNHQNKSDVVEEAYRIKDVLFKLRGEDVRCYLSTRYREDAILTKRHNLQVALQCLVWPSLLLFGGALLISSRAVMFWGCRWATQIFNSLQRFSMGLRSGDWLGHSRTLKCFLRSHSFVARAVCLGSLSCWKTQPRFIFNALADGR</sequence>
<feature type="non-terminal residue" evidence="11">
    <location>
        <position position="285"/>
    </location>
</feature>
<comment type="subcellular location">
    <subcellularLocation>
        <location evidence="1">Membrane</location>
        <topology evidence="1">Multi-pass membrane protein</topology>
    </subcellularLocation>
</comment>
<evidence type="ECO:0000256" key="4">
    <source>
        <dbReference type="ARBA" id="ARBA00022989"/>
    </source>
</evidence>
<dbReference type="AlphaFoldDB" id="A0AAE0V9B1"/>
<keyword evidence="8" id="KW-0407">Ion channel</keyword>
<feature type="region of interest" description="Disordered" evidence="9">
    <location>
        <begin position="17"/>
        <end position="39"/>
    </location>
</feature>
<keyword evidence="3 10" id="KW-0812">Transmembrane</keyword>
<evidence type="ECO:0000313" key="12">
    <source>
        <dbReference type="Proteomes" id="UP001274896"/>
    </source>
</evidence>
<organism evidence="11 12">
    <name type="scientific">Hemibagrus guttatus</name>
    <dbReference type="NCBI Taxonomy" id="175788"/>
    <lineage>
        <taxon>Eukaryota</taxon>
        <taxon>Metazoa</taxon>
        <taxon>Chordata</taxon>
        <taxon>Craniata</taxon>
        <taxon>Vertebrata</taxon>
        <taxon>Euteleostomi</taxon>
        <taxon>Actinopterygii</taxon>
        <taxon>Neopterygii</taxon>
        <taxon>Teleostei</taxon>
        <taxon>Ostariophysi</taxon>
        <taxon>Siluriformes</taxon>
        <taxon>Bagridae</taxon>
        <taxon>Hemibagrus</taxon>
    </lineage>
</organism>
<dbReference type="GO" id="GO:0008076">
    <property type="term" value="C:voltage-gated potassium channel complex"/>
    <property type="evidence" value="ECO:0007669"/>
    <property type="project" value="TreeGrafter"/>
</dbReference>
<evidence type="ECO:0000256" key="9">
    <source>
        <dbReference type="SAM" id="MobiDB-lite"/>
    </source>
</evidence>
<dbReference type="GO" id="GO:0015459">
    <property type="term" value="F:potassium channel regulator activity"/>
    <property type="evidence" value="ECO:0007669"/>
    <property type="project" value="TreeGrafter"/>
</dbReference>
<evidence type="ECO:0000256" key="3">
    <source>
        <dbReference type="ARBA" id="ARBA00022692"/>
    </source>
</evidence>
<feature type="transmembrane region" description="Helical" evidence="10">
    <location>
        <begin position="194"/>
        <end position="218"/>
    </location>
</feature>
<dbReference type="EMBL" id="JAUCMX010000005">
    <property type="protein sequence ID" value="KAK3546229.1"/>
    <property type="molecule type" value="Genomic_DNA"/>
</dbReference>
<gene>
    <name evidence="11" type="ORF">QTP70_025196</name>
</gene>
<keyword evidence="12" id="KW-1185">Reference proteome</keyword>
<evidence type="ECO:0000256" key="7">
    <source>
        <dbReference type="ARBA" id="ARBA00023180"/>
    </source>
</evidence>
<keyword evidence="6 10" id="KW-0472">Membrane</keyword>
<keyword evidence="2" id="KW-0813">Transport</keyword>
<comment type="caution">
    <text evidence="11">The sequence shown here is derived from an EMBL/GenBank/DDBJ whole genome shotgun (WGS) entry which is preliminary data.</text>
</comment>